<feature type="signal peptide" evidence="1">
    <location>
        <begin position="1"/>
        <end position="19"/>
    </location>
</feature>
<keyword evidence="3" id="KW-1185">Reference proteome</keyword>
<dbReference type="EMBL" id="BAABFC010000012">
    <property type="protein sequence ID" value="GAA4498988.1"/>
    <property type="molecule type" value="Genomic_DNA"/>
</dbReference>
<name>A0ABP8Q7N5_9GAMM</name>
<sequence length="150" mass="16520">MHYGLTGMLLGLLAGTAHAADPTAFEHQVYQAMVEHNFHGNWHSDCSRLTHGGALRQWWRLGQGQLDIVETRYSDDDCLSPSGFATHHYDYQAAAPGLDAQGQHHYPLHLTTEADAAQIYYLQPQDGSLLVTGLAQDARLLLSQTGGQHD</sequence>
<evidence type="ECO:0008006" key="4">
    <source>
        <dbReference type="Google" id="ProtNLM"/>
    </source>
</evidence>
<proteinExistence type="predicted"/>
<accession>A0ABP8Q7N5</accession>
<feature type="chain" id="PRO_5046891640" description="DUF1579 domain-containing protein" evidence="1">
    <location>
        <begin position="20"/>
        <end position="150"/>
    </location>
</feature>
<keyword evidence="1" id="KW-0732">Signal</keyword>
<comment type="caution">
    <text evidence="2">The sequence shown here is derived from an EMBL/GenBank/DDBJ whole genome shotgun (WGS) entry which is preliminary data.</text>
</comment>
<gene>
    <name evidence="2" type="ORF">GCM10023095_18350</name>
</gene>
<evidence type="ECO:0000256" key="1">
    <source>
        <dbReference type="SAM" id="SignalP"/>
    </source>
</evidence>
<reference evidence="3" key="1">
    <citation type="journal article" date="2019" name="Int. J. Syst. Evol. Microbiol.">
        <title>The Global Catalogue of Microorganisms (GCM) 10K type strain sequencing project: providing services to taxonomists for standard genome sequencing and annotation.</title>
        <authorList>
            <consortium name="The Broad Institute Genomics Platform"/>
            <consortium name="The Broad Institute Genome Sequencing Center for Infectious Disease"/>
            <person name="Wu L."/>
            <person name="Ma J."/>
        </authorList>
    </citation>
    <scope>NUCLEOTIDE SEQUENCE [LARGE SCALE GENOMIC DNA]</scope>
    <source>
        <strain evidence="3">JCM 32226</strain>
    </source>
</reference>
<organism evidence="2 3">
    <name type="scientific">Pseudaeromonas paramecii</name>
    <dbReference type="NCBI Taxonomy" id="2138166"/>
    <lineage>
        <taxon>Bacteria</taxon>
        <taxon>Pseudomonadati</taxon>
        <taxon>Pseudomonadota</taxon>
        <taxon>Gammaproteobacteria</taxon>
        <taxon>Aeromonadales</taxon>
        <taxon>Aeromonadaceae</taxon>
        <taxon>Pseudaeromonas</taxon>
    </lineage>
</organism>
<evidence type="ECO:0000313" key="3">
    <source>
        <dbReference type="Proteomes" id="UP001501321"/>
    </source>
</evidence>
<protein>
    <recommendedName>
        <fullName evidence="4">DUF1579 domain-containing protein</fullName>
    </recommendedName>
</protein>
<evidence type="ECO:0000313" key="2">
    <source>
        <dbReference type="EMBL" id="GAA4498988.1"/>
    </source>
</evidence>
<dbReference type="RefSeq" id="WP_345012275.1">
    <property type="nucleotide sequence ID" value="NZ_BAABFC010000012.1"/>
</dbReference>
<dbReference type="Proteomes" id="UP001501321">
    <property type="component" value="Unassembled WGS sequence"/>
</dbReference>